<evidence type="ECO:0000313" key="2">
    <source>
        <dbReference type="EMBL" id="CDR43111.1"/>
    </source>
</evidence>
<dbReference type="AlphaFoldDB" id="A0A061AZN7"/>
<feature type="region of interest" description="Disordered" evidence="1">
    <location>
        <begin position="1"/>
        <end position="39"/>
    </location>
</feature>
<protein>
    <submittedName>
        <fullName evidence="2">CYFA0S11e00342g1_1</fullName>
    </submittedName>
</protein>
<proteinExistence type="predicted"/>
<feature type="compositionally biased region" description="Low complexity" evidence="1">
    <location>
        <begin position="21"/>
        <end position="30"/>
    </location>
</feature>
<name>A0A061AZN7_CYBFA</name>
<organism evidence="2">
    <name type="scientific">Cyberlindnera fabianii</name>
    <name type="common">Yeast</name>
    <name type="synonym">Hansenula fabianii</name>
    <dbReference type="NCBI Taxonomy" id="36022"/>
    <lineage>
        <taxon>Eukaryota</taxon>
        <taxon>Fungi</taxon>
        <taxon>Dikarya</taxon>
        <taxon>Ascomycota</taxon>
        <taxon>Saccharomycotina</taxon>
        <taxon>Saccharomycetes</taxon>
        <taxon>Phaffomycetales</taxon>
        <taxon>Phaffomycetaceae</taxon>
        <taxon>Cyberlindnera</taxon>
    </lineage>
</organism>
<reference evidence="2" key="1">
    <citation type="journal article" date="2014" name="Genome Announc.">
        <title>Genome sequence of the yeast Cyberlindnera fabianii (Hansenula fabianii).</title>
        <authorList>
            <person name="Freel K.C."/>
            <person name="Sarilar V."/>
            <person name="Neuveglise C."/>
            <person name="Devillers H."/>
            <person name="Friedrich A."/>
            <person name="Schacherer J."/>
        </authorList>
    </citation>
    <scope>NUCLEOTIDE SEQUENCE</scope>
    <source>
        <strain evidence="2">YJS4271</strain>
    </source>
</reference>
<sequence length="537" mass="61907">MEEKRKNDLAAAKRAALYTQSPSSLSSSSPGNENALYNDPLQKPLANPITLRLVPHIKHESLFSQRVEFVNETPNSIHARLFYVKMINDSFFKFHESFVSHYPLALCWLTIQMERRLAAAEFEDPELRRLTSYLGKLMLHYKSAAIAHLRKCVLSLIDAQEKGNFKACMYHYGEMTIPSISLQVCDILTQNNLKNFYGSGSVVALTSLYDRVPDSSAIASFIASGTIHTHRALFIPNYSPRILNEILLTLKEMSKLVDETDDEYLIHNFEQLIAFFEETLSSEFLDSHFNPEKVTAYSAKTLYTIYHKFNMTIPSEAFCIPLTNGPVHRVIYLYYFMIARVLDNIFPETRYVTKFRFIGPTSIYPFTRQDIYGGIVSDELIYYANYAYRLLAFFSRRSDMFGKYMKIDNHFPDAHAVNRFKSRKLNVNEEFVNEFKSTVLQQRHYPQIAPTDRLDTSAGHSHPAYSFNVDKDTSLNTTQLNAPNLYDTLDSGLLRLDYDPLADEIQERPCDEATSLSLHKYAEDHKALWKMFVNDQL</sequence>
<evidence type="ECO:0000256" key="1">
    <source>
        <dbReference type="SAM" id="MobiDB-lite"/>
    </source>
</evidence>
<dbReference type="PhylomeDB" id="A0A061AZN7"/>
<dbReference type="VEuPathDB" id="FungiDB:BON22_2712"/>
<gene>
    <name evidence="2" type="ORF">CYFA0S_11e00342g</name>
</gene>
<accession>A0A061AZN7</accession>
<dbReference type="EMBL" id="LK052896">
    <property type="protein sequence ID" value="CDR43111.1"/>
    <property type="molecule type" value="Genomic_DNA"/>
</dbReference>
<dbReference type="OrthoDB" id="3980595at2759"/>